<evidence type="ECO:0000256" key="4">
    <source>
        <dbReference type="ARBA" id="ARBA00050112"/>
    </source>
</evidence>
<proteinExistence type="inferred from homology"/>
<dbReference type="HAMAP" id="MF_00168">
    <property type="entry name" value="Q_tRNA_Tgt"/>
    <property type="match status" value="1"/>
</dbReference>
<dbReference type="PANTHER" id="PTHR46499:SF1">
    <property type="entry name" value="QUEUINE TRNA-RIBOSYLTRANSFERASE"/>
    <property type="match status" value="1"/>
</dbReference>
<dbReference type="NCBIfam" id="TIGR00430">
    <property type="entry name" value="Q_tRNA_tgt"/>
    <property type="match status" value="1"/>
</dbReference>
<gene>
    <name evidence="5" type="primary">tgt</name>
    <name evidence="7" type="ORF">AMJ82_01345</name>
</gene>
<name>A0A0S8GG26_UNCT6</name>
<feature type="binding site" evidence="5">
    <location>
        <position position="145"/>
    </location>
    <ligand>
        <name>substrate</name>
    </ligand>
</feature>
<dbReference type="EC" id="2.4.2.29" evidence="5"/>
<feature type="binding site" evidence="5">
    <location>
        <position position="220"/>
    </location>
    <ligand>
        <name>substrate</name>
    </ligand>
</feature>
<keyword evidence="5" id="KW-0671">Queuosine biosynthesis</keyword>
<evidence type="ECO:0000313" key="8">
    <source>
        <dbReference type="Proteomes" id="UP000051717"/>
    </source>
</evidence>
<protein>
    <recommendedName>
        <fullName evidence="5">Queuine tRNA-ribosyltransferase</fullName>
        <ecNumber evidence="5">2.4.2.29</ecNumber>
    </recommendedName>
    <alternativeName>
        <fullName evidence="5">Guanine insertion enzyme</fullName>
    </alternativeName>
    <alternativeName>
        <fullName evidence="5">tRNA-guanine transglycosylase</fullName>
    </alternativeName>
</protein>
<keyword evidence="5" id="KW-0479">Metal-binding</keyword>
<dbReference type="FunFam" id="3.20.20.105:FF:000001">
    <property type="entry name" value="Queuine tRNA-ribosyltransferase"/>
    <property type="match status" value="1"/>
</dbReference>
<comment type="caution">
    <text evidence="7">The sequence shown here is derived from an EMBL/GenBank/DDBJ whole genome shotgun (WGS) entry which is preliminary data.</text>
</comment>
<dbReference type="GO" id="GO:0008479">
    <property type="term" value="F:tRNA-guanosine(34) queuine transglycosylase activity"/>
    <property type="evidence" value="ECO:0007669"/>
    <property type="project" value="UniProtKB-UniRule"/>
</dbReference>
<feature type="region of interest" description="RNA binding; important for wobble base 34 recognition" evidence="5">
    <location>
        <begin position="275"/>
        <end position="279"/>
    </location>
</feature>
<dbReference type="GO" id="GO:0008616">
    <property type="term" value="P:tRNA queuosine(34) biosynthetic process"/>
    <property type="evidence" value="ECO:0007669"/>
    <property type="project" value="UniProtKB-UniRule"/>
</dbReference>
<dbReference type="AlphaFoldDB" id="A0A0S8GG26"/>
<dbReference type="PATRIC" id="fig|1703774.3.peg.2482"/>
<dbReference type="NCBIfam" id="TIGR00449">
    <property type="entry name" value="tgt_general"/>
    <property type="match status" value="1"/>
</dbReference>
<feature type="active site" description="Proton acceptor" evidence="5">
    <location>
        <position position="91"/>
    </location>
</feature>
<evidence type="ECO:0000256" key="1">
    <source>
        <dbReference type="ARBA" id="ARBA00022676"/>
    </source>
</evidence>
<evidence type="ECO:0000256" key="3">
    <source>
        <dbReference type="ARBA" id="ARBA00022694"/>
    </source>
</evidence>
<dbReference type="Proteomes" id="UP000051717">
    <property type="component" value="Unassembled WGS sequence"/>
</dbReference>
<evidence type="ECO:0000256" key="5">
    <source>
        <dbReference type="HAMAP-Rule" id="MF_00168"/>
    </source>
</evidence>
<dbReference type="SUPFAM" id="SSF51713">
    <property type="entry name" value="tRNA-guanine transglycosylase"/>
    <property type="match status" value="1"/>
</dbReference>
<evidence type="ECO:0000256" key="2">
    <source>
        <dbReference type="ARBA" id="ARBA00022679"/>
    </source>
</evidence>
<organism evidence="7 8">
    <name type="scientific">candidate division TA06 bacterium SM23_40</name>
    <dbReference type="NCBI Taxonomy" id="1703774"/>
    <lineage>
        <taxon>Bacteria</taxon>
        <taxon>Bacteria division TA06</taxon>
    </lineage>
</organism>
<dbReference type="InterPro" id="IPR036511">
    <property type="entry name" value="TGT-like_sf"/>
</dbReference>
<feature type="binding site" evidence="5">
    <location>
        <position position="193"/>
    </location>
    <ligand>
        <name>substrate</name>
    </ligand>
</feature>
<feature type="binding site" evidence="5">
    <location>
        <position position="310"/>
    </location>
    <ligand>
        <name>Zn(2+)</name>
        <dbReference type="ChEBI" id="CHEBI:29105"/>
    </ligand>
</feature>
<feature type="binding site" evidence="5">
    <location>
        <position position="308"/>
    </location>
    <ligand>
        <name>Zn(2+)</name>
        <dbReference type="ChEBI" id="CHEBI:29105"/>
    </ligand>
</feature>
<reference evidence="7 8" key="1">
    <citation type="journal article" date="2015" name="Microbiome">
        <title>Genomic resolution of linkages in carbon, nitrogen, and sulfur cycling among widespread estuary sediment bacteria.</title>
        <authorList>
            <person name="Baker B.J."/>
            <person name="Lazar C.S."/>
            <person name="Teske A.P."/>
            <person name="Dick G.J."/>
        </authorList>
    </citation>
    <scope>NUCLEOTIDE SEQUENCE [LARGE SCALE GENOMIC DNA]</scope>
    <source>
        <strain evidence="7">SM23_40</strain>
    </source>
</reference>
<feature type="domain" description="tRNA-guanine(15) transglycosylase-like" evidence="6">
    <location>
        <begin position="12"/>
        <end position="371"/>
    </location>
</feature>
<evidence type="ECO:0000259" key="6">
    <source>
        <dbReference type="Pfam" id="PF01702"/>
    </source>
</evidence>
<dbReference type="EMBL" id="LJUI01000005">
    <property type="protein sequence ID" value="KPK71284.1"/>
    <property type="molecule type" value="Genomic_DNA"/>
</dbReference>
<dbReference type="PANTHER" id="PTHR46499">
    <property type="entry name" value="QUEUINE TRNA-RIBOSYLTRANSFERASE"/>
    <property type="match status" value="1"/>
</dbReference>
<keyword evidence="2 5" id="KW-0808">Transferase</keyword>
<comment type="function">
    <text evidence="5">Catalyzes the base-exchange of a guanine (G) residue with the queuine precursor 7-aminomethyl-7-deazaguanine (PreQ1) at position 34 (anticodon wobble position) in tRNAs with GU(N) anticodons (tRNA-Asp, -Asn, -His and -Tyr). Catalysis occurs through a double-displacement mechanism. The nucleophile active site attacks the C1' of nucleotide 34 to detach the guanine base from the RNA, forming a covalent enzyme-RNA intermediate. The proton acceptor active site deprotonates the incoming PreQ1, allowing a nucleophilic attack on the C1' of the ribose to form the product. After dissociation, two additional enzymatic reactions on the tRNA convert PreQ1 to queuine (Q), resulting in the hypermodified nucleoside queuosine (7-(((4,5-cis-dihydroxy-2-cyclopenten-1-yl)amino)methyl)-7-deazaguanosine).</text>
</comment>
<comment type="pathway">
    <text evidence="5">tRNA modification; tRNA-queuosine biosynthesis.</text>
</comment>
<keyword evidence="3 5" id="KW-0819">tRNA processing</keyword>
<dbReference type="GO" id="GO:0046872">
    <property type="term" value="F:metal ion binding"/>
    <property type="evidence" value="ECO:0007669"/>
    <property type="project" value="UniProtKB-KW"/>
</dbReference>
<comment type="catalytic activity">
    <reaction evidence="4 5">
        <text>7-aminomethyl-7-carbaguanine + guanosine(34) in tRNA = 7-aminomethyl-7-carbaguanosine(34) in tRNA + guanine</text>
        <dbReference type="Rhea" id="RHEA:24104"/>
        <dbReference type="Rhea" id="RHEA-COMP:10341"/>
        <dbReference type="Rhea" id="RHEA-COMP:10342"/>
        <dbReference type="ChEBI" id="CHEBI:16235"/>
        <dbReference type="ChEBI" id="CHEBI:58703"/>
        <dbReference type="ChEBI" id="CHEBI:74269"/>
        <dbReference type="ChEBI" id="CHEBI:82833"/>
        <dbReference type="EC" id="2.4.2.29"/>
    </reaction>
</comment>
<feature type="active site" description="Nucleophile" evidence="5">
    <location>
        <position position="270"/>
    </location>
</feature>
<dbReference type="GO" id="GO:0005829">
    <property type="term" value="C:cytosol"/>
    <property type="evidence" value="ECO:0007669"/>
    <property type="project" value="TreeGrafter"/>
</dbReference>
<dbReference type="Gene3D" id="3.20.20.105">
    <property type="entry name" value="Queuine tRNA-ribosyltransferase-like"/>
    <property type="match status" value="1"/>
</dbReference>
<accession>A0A0S8GG26</accession>
<comment type="subunit">
    <text evidence="5">Homodimer. Within each dimer, one monomer is responsible for RNA recognition and catalysis, while the other monomer binds to the replacement base PreQ1.</text>
</comment>
<keyword evidence="5" id="KW-0862">Zinc</keyword>
<feature type="binding site" evidence="5">
    <location>
        <position position="339"/>
    </location>
    <ligand>
        <name>Zn(2+)</name>
        <dbReference type="ChEBI" id="CHEBI:29105"/>
    </ligand>
</feature>
<keyword evidence="1 5" id="KW-0328">Glycosyltransferase</keyword>
<feature type="binding site" evidence="5">
    <location>
        <position position="313"/>
    </location>
    <ligand>
        <name>Zn(2+)</name>
        <dbReference type="ChEBI" id="CHEBI:29105"/>
    </ligand>
</feature>
<dbReference type="UniPathway" id="UPA00392"/>
<feature type="binding site" evidence="5">
    <location>
        <begin position="91"/>
        <end position="95"/>
    </location>
    <ligand>
        <name>substrate</name>
    </ligand>
</feature>
<dbReference type="Pfam" id="PF01702">
    <property type="entry name" value="TGT"/>
    <property type="match status" value="1"/>
</dbReference>
<dbReference type="InterPro" id="IPR004803">
    <property type="entry name" value="TGT"/>
</dbReference>
<comment type="cofactor">
    <cofactor evidence="5">
        <name>Zn(2+)</name>
        <dbReference type="ChEBI" id="CHEBI:29105"/>
    </cofactor>
    <text evidence="5">Binds 1 zinc ion per subunit.</text>
</comment>
<comment type="caution">
    <text evidence="5">Lacks conserved residue(s) required for the propagation of feature annotation.</text>
</comment>
<dbReference type="InterPro" id="IPR050076">
    <property type="entry name" value="ArchSynthase1/Queuine_TRR"/>
</dbReference>
<evidence type="ECO:0000313" key="7">
    <source>
        <dbReference type="EMBL" id="KPK71284.1"/>
    </source>
</evidence>
<dbReference type="InterPro" id="IPR002616">
    <property type="entry name" value="tRNA_ribo_trans-like"/>
</dbReference>
<comment type="similarity">
    <text evidence="5">Belongs to the queuine tRNA-ribosyltransferase family.</text>
</comment>
<sequence length="382" mass="42457">MEFRTVARGADSRARAGIIETTHGPIETPVFMPVGTQATVKTLSPEELEAAGVQVVVANSYHLYLRPGPALIEKAGGLHRFMGWPRPILTDSGGFQVFSLSDLRSIDDEGVTFRSHLDGSKHLFTPESVVEIQVRLGADIIMAFDECVPYPASYEYARRSTELTLDWAQRCRAEWEKASAALENPPALFGIVQGSTYADLRRQCAERLVELELPGYAIGGLYVGESKSQSAEVIDEVAGMLPDDKPRYVMGTGLPEDLIDNVARGIDMFDCVLPTRNGRTGTLFTSRGKVVVKNAIYAEDFSPLDPECDCYACRHFTRAYLRHLFSAGEILAPRMASLHNVTFFTALMRKARQAIVEGRFVEWSRQAMTRWSSQNELTEVEH</sequence>